<dbReference type="SUPFAM" id="SSF51905">
    <property type="entry name" value="FAD/NAD(P)-binding domain"/>
    <property type="match status" value="1"/>
</dbReference>
<dbReference type="Gene3D" id="3.30.9.10">
    <property type="entry name" value="D-Amino Acid Oxidase, subunit A, domain 2"/>
    <property type="match status" value="1"/>
</dbReference>
<evidence type="ECO:0000313" key="4">
    <source>
        <dbReference type="Proteomes" id="UP000470404"/>
    </source>
</evidence>
<dbReference type="Proteomes" id="UP000470404">
    <property type="component" value="Unassembled WGS sequence"/>
</dbReference>
<protein>
    <submittedName>
        <fullName evidence="3">FAD-binding oxidoreductase</fullName>
    </submittedName>
</protein>
<keyword evidence="1" id="KW-0560">Oxidoreductase</keyword>
<dbReference type="RefSeq" id="WP_161269514.1">
    <property type="nucleotide sequence ID" value="NZ_JAAGNC010000096.1"/>
</dbReference>
<organism evidence="3 4">
    <name type="scientific">Amycolatopsis rubida</name>
    <dbReference type="NCBI Taxonomy" id="112413"/>
    <lineage>
        <taxon>Bacteria</taxon>
        <taxon>Bacillati</taxon>
        <taxon>Actinomycetota</taxon>
        <taxon>Actinomycetes</taxon>
        <taxon>Pseudonocardiales</taxon>
        <taxon>Pseudonocardiaceae</taxon>
        <taxon>Amycolatopsis</taxon>
    </lineage>
</organism>
<reference evidence="3 4" key="1">
    <citation type="submission" date="2020-01" db="EMBL/GenBank/DDBJ databases">
        <title>Insect and environment-associated Actinomycetes.</title>
        <authorList>
            <person name="Currrie C."/>
            <person name="Chevrette M."/>
            <person name="Carlson C."/>
            <person name="Stubbendieck R."/>
            <person name="Wendt-Pienkowski E."/>
        </authorList>
    </citation>
    <scope>NUCLEOTIDE SEQUENCE [LARGE SCALE GENOMIC DNA]</scope>
    <source>
        <strain evidence="3 4">SID8386</strain>
    </source>
</reference>
<comment type="caution">
    <text evidence="3">The sequence shown here is derived from an EMBL/GenBank/DDBJ whole genome shotgun (WGS) entry which is preliminary data.</text>
</comment>
<evidence type="ECO:0000259" key="2">
    <source>
        <dbReference type="Pfam" id="PF01266"/>
    </source>
</evidence>
<evidence type="ECO:0000313" key="3">
    <source>
        <dbReference type="EMBL" id="NEC58028.1"/>
    </source>
</evidence>
<feature type="domain" description="FAD dependent oxidoreductase" evidence="2">
    <location>
        <begin position="6"/>
        <end position="374"/>
    </location>
</feature>
<gene>
    <name evidence="3" type="ORF">G3I59_21090</name>
</gene>
<keyword evidence="4" id="KW-1185">Reference proteome</keyword>
<proteinExistence type="predicted"/>
<dbReference type="InterPro" id="IPR006076">
    <property type="entry name" value="FAD-dep_OxRdtase"/>
</dbReference>
<dbReference type="PANTHER" id="PTHR13847:SF287">
    <property type="entry name" value="FAD-DEPENDENT OXIDOREDUCTASE DOMAIN-CONTAINING PROTEIN 1"/>
    <property type="match status" value="1"/>
</dbReference>
<dbReference type="Pfam" id="PF01266">
    <property type="entry name" value="DAO"/>
    <property type="match status" value="1"/>
</dbReference>
<evidence type="ECO:0000256" key="1">
    <source>
        <dbReference type="ARBA" id="ARBA00023002"/>
    </source>
</evidence>
<dbReference type="EMBL" id="JAAGNC010000096">
    <property type="protein sequence ID" value="NEC58028.1"/>
    <property type="molecule type" value="Genomic_DNA"/>
</dbReference>
<dbReference type="InterPro" id="IPR036188">
    <property type="entry name" value="FAD/NAD-bd_sf"/>
</dbReference>
<dbReference type="PANTHER" id="PTHR13847">
    <property type="entry name" value="SARCOSINE DEHYDROGENASE-RELATED"/>
    <property type="match status" value="1"/>
</dbReference>
<dbReference type="Gene3D" id="3.50.50.60">
    <property type="entry name" value="FAD/NAD(P)-binding domain"/>
    <property type="match status" value="1"/>
</dbReference>
<accession>A0ABX0BSV1</accession>
<sequence length="423" mass="44798">MTDRADVVVVGGGIFGSSAALHLLEAGVPRVRLLERDGLFEATTGAGGGFLAPWTTVSPLHGATSPMLPVERYGLEFYAGLHEAGYDVDYRRNGLLWVCASEPAWEQNRGLSWTAADPDSVTLTGDRITELTGGAVHGDLVRAAQYLPSGAQVTTAKVAAAMADRITGLGGVIDTRRPVTGVRADGGRVTGVDTPTGPVECDSVVVAAGAWNAELLRPHGYFLPAVPQITSRIITEPIGLPETLPVLMLMGTLPDEPGGGTVLWVRWHDGGLLWGGMYTTYPRNVLVDRPVPGRLDELPTDGVLENQRVARAARYLPALSRRASIRVKHGAPCYTPDDMALLGAVPGFDGLYVMGGDNELGVTHGPGFGRALAEHIALGRTELVADLEPWRPDRFAGRFSTQSEVLVPVSASFEQLVVGESAA</sequence>
<name>A0ABX0BSV1_9PSEU</name>